<evidence type="ECO:0000313" key="2">
    <source>
        <dbReference type="Proteomes" id="UP000789860"/>
    </source>
</evidence>
<dbReference type="EMBL" id="CAJVPM010034933">
    <property type="protein sequence ID" value="CAG8688600.1"/>
    <property type="molecule type" value="Genomic_DNA"/>
</dbReference>
<comment type="caution">
    <text evidence="1">The sequence shown here is derived from an EMBL/GenBank/DDBJ whole genome shotgun (WGS) entry which is preliminary data.</text>
</comment>
<name>A0ACA9P6B1_9GLOM</name>
<sequence length="116" mass="13781">MFSPKTTKQINKLEEIDEILQIVRHELQPEIEKRIEQETLKCLKRKYPDQIQKINKKSRVKKAKVIILIGGIGVGKTIFEEKFAKYLEDEGFRVYCPIETSLKIKRELDLFYKNIK</sequence>
<keyword evidence="2" id="KW-1185">Reference proteome</keyword>
<feature type="non-terminal residue" evidence="1">
    <location>
        <position position="116"/>
    </location>
</feature>
<proteinExistence type="predicted"/>
<accession>A0ACA9P6B1</accession>
<reference evidence="1" key="1">
    <citation type="submission" date="2021-06" db="EMBL/GenBank/DDBJ databases">
        <authorList>
            <person name="Kallberg Y."/>
            <person name="Tangrot J."/>
            <person name="Rosling A."/>
        </authorList>
    </citation>
    <scope>NUCLEOTIDE SEQUENCE</scope>
    <source>
        <strain evidence="1">AU212A</strain>
    </source>
</reference>
<evidence type="ECO:0000313" key="1">
    <source>
        <dbReference type="EMBL" id="CAG8688600.1"/>
    </source>
</evidence>
<dbReference type="Proteomes" id="UP000789860">
    <property type="component" value="Unassembled WGS sequence"/>
</dbReference>
<gene>
    <name evidence="1" type="ORF">SCALOS_LOCUS10038</name>
</gene>
<protein>
    <submittedName>
        <fullName evidence="1">10409_t:CDS:1</fullName>
    </submittedName>
</protein>
<organism evidence="1 2">
    <name type="scientific">Scutellospora calospora</name>
    <dbReference type="NCBI Taxonomy" id="85575"/>
    <lineage>
        <taxon>Eukaryota</taxon>
        <taxon>Fungi</taxon>
        <taxon>Fungi incertae sedis</taxon>
        <taxon>Mucoromycota</taxon>
        <taxon>Glomeromycotina</taxon>
        <taxon>Glomeromycetes</taxon>
        <taxon>Diversisporales</taxon>
        <taxon>Gigasporaceae</taxon>
        <taxon>Scutellospora</taxon>
    </lineage>
</organism>